<gene>
    <name evidence="2" type="ORF">A1O1_05917</name>
</gene>
<sequence>MADRTQEKTHGFLNDVKSAVKGVKGAGDTIRGTVNESIDTAFNEKEGETANRAIKEKGKTEMQAADQHFSEPGTAPPTGGLSGTKATASGTTTGAGAHSGSVGNMGSSVPQTGLGGEPAPARERY</sequence>
<dbReference type="eggNOG" id="ENOG502RNTQ">
    <property type="taxonomic scope" value="Eukaryota"/>
</dbReference>
<dbReference type="GeneID" id="19160790"/>
<dbReference type="Proteomes" id="UP000019484">
    <property type="component" value="Unassembled WGS sequence"/>
</dbReference>
<feature type="compositionally biased region" description="Basic and acidic residues" evidence="1">
    <location>
        <begin position="42"/>
        <end position="60"/>
    </location>
</feature>
<comment type="caution">
    <text evidence="2">The sequence shown here is derived from an EMBL/GenBank/DDBJ whole genome shotgun (WGS) entry which is preliminary data.</text>
</comment>
<dbReference type="AlphaFoldDB" id="W9XZ96"/>
<dbReference type="RefSeq" id="XP_007724991.1">
    <property type="nucleotide sequence ID" value="XM_007726801.1"/>
</dbReference>
<feature type="region of interest" description="Disordered" evidence="1">
    <location>
        <begin position="24"/>
        <end position="125"/>
    </location>
</feature>
<keyword evidence="3" id="KW-1185">Reference proteome</keyword>
<protein>
    <submittedName>
        <fullName evidence="2">Uncharacterized protein</fullName>
    </submittedName>
</protein>
<evidence type="ECO:0000256" key="1">
    <source>
        <dbReference type="SAM" id="MobiDB-lite"/>
    </source>
</evidence>
<evidence type="ECO:0000313" key="3">
    <source>
        <dbReference type="Proteomes" id="UP000019484"/>
    </source>
</evidence>
<dbReference type="OrthoDB" id="4779541at2759"/>
<proteinExistence type="predicted"/>
<evidence type="ECO:0000313" key="2">
    <source>
        <dbReference type="EMBL" id="EXJ85553.1"/>
    </source>
</evidence>
<dbReference type="EMBL" id="AMWN01000005">
    <property type="protein sequence ID" value="EXJ85553.1"/>
    <property type="molecule type" value="Genomic_DNA"/>
</dbReference>
<accession>W9XZ96</accession>
<dbReference type="HOGENOM" id="CLU_1917090_0_0_1"/>
<name>W9XZ96_9EURO</name>
<organism evidence="2 3">
    <name type="scientific">Capronia coronata CBS 617.96</name>
    <dbReference type="NCBI Taxonomy" id="1182541"/>
    <lineage>
        <taxon>Eukaryota</taxon>
        <taxon>Fungi</taxon>
        <taxon>Dikarya</taxon>
        <taxon>Ascomycota</taxon>
        <taxon>Pezizomycotina</taxon>
        <taxon>Eurotiomycetes</taxon>
        <taxon>Chaetothyriomycetidae</taxon>
        <taxon>Chaetothyriales</taxon>
        <taxon>Herpotrichiellaceae</taxon>
        <taxon>Capronia</taxon>
    </lineage>
</organism>
<feature type="compositionally biased region" description="Low complexity" evidence="1">
    <location>
        <begin position="83"/>
        <end position="102"/>
    </location>
</feature>
<reference evidence="2 3" key="1">
    <citation type="submission" date="2013-03" db="EMBL/GenBank/DDBJ databases">
        <title>The Genome Sequence of Capronia coronata CBS 617.96.</title>
        <authorList>
            <consortium name="The Broad Institute Genomics Platform"/>
            <person name="Cuomo C."/>
            <person name="de Hoog S."/>
            <person name="Gorbushina A."/>
            <person name="Walker B."/>
            <person name="Young S.K."/>
            <person name="Zeng Q."/>
            <person name="Gargeya S."/>
            <person name="Fitzgerald M."/>
            <person name="Haas B."/>
            <person name="Abouelleil A."/>
            <person name="Allen A.W."/>
            <person name="Alvarado L."/>
            <person name="Arachchi H.M."/>
            <person name="Berlin A.M."/>
            <person name="Chapman S.B."/>
            <person name="Gainer-Dewar J."/>
            <person name="Goldberg J."/>
            <person name="Griggs A."/>
            <person name="Gujja S."/>
            <person name="Hansen M."/>
            <person name="Howarth C."/>
            <person name="Imamovic A."/>
            <person name="Ireland A."/>
            <person name="Larimer J."/>
            <person name="McCowan C."/>
            <person name="Murphy C."/>
            <person name="Pearson M."/>
            <person name="Poon T.W."/>
            <person name="Priest M."/>
            <person name="Roberts A."/>
            <person name="Saif S."/>
            <person name="Shea T."/>
            <person name="Sisk P."/>
            <person name="Sykes S."/>
            <person name="Wortman J."/>
            <person name="Nusbaum C."/>
            <person name="Birren B."/>
        </authorList>
    </citation>
    <scope>NUCLEOTIDE SEQUENCE [LARGE SCALE GENOMIC DNA]</scope>
    <source>
        <strain evidence="2 3">CBS 617.96</strain>
    </source>
</reference>